<organism evidence="1 2">
    <name type="scientific">Haematococcus lacustris</name>
    <name type="common">Green alga</name>
    <name type="synonym">Haematococcus pluvialis</name>
    <dbReference type="NCBI Taxonomy" id="44745"/>
    <lineage>
        <taxon>Eukaryota</taxon>
        <taxon>Viridiplantae</taxon>
        <taxon>Chlorophyta</taxon>
        <taxon>core chlorophytes</taxon>
        <taxon>Chlorophyceae</taxon>
        <taxon>CS clade</taxon>
        <taxon>Chlamydomonadales</taxon>
        <taxon>Haematococcaceae</taxon>
        <taxon>Haematococcus</taxon>
    </lineage>
</organism>
<evidence type="ECO:0000313" key="1">
    <source>
        <dbReference type="EMBL" id="GFH11444.1"/>
    </source>
</evidence>
<dbReference type="EMBL" id="BLLF01000404">
    <property type="protein sequence ID" value="GFH11444.1"/>
    <property type="molecule type" value="Genomic_DNA"/>
</dbReference>
<evidence type="ECO:0000313" key="2">
    <source>
        <dbReference type="Proteomes" id="UP000485058"/>
    </source>
</evidence>
<sequence>MLQGSQAGSPLRSTFAASKQFSQATQGQLLASTMTNLASSLASGPLTSADLLASSSKQSVKAWGAALPPSAITLPPSDR</sequence>
<comment type="caution">
    <text evidence="1">The sequence shown here is derived from an EMBL/GenBank/DDBJ whole genome shotgun (WGS) entry which is preliminary data.</text>
</comment>
<gene>
    <name evidence="1" type="ORF">HaLaN_06939</name>
</gene>
<accession>A0A699YX80</accession>
<keyword evidence="2" id="KW-1185">Reference proteome</keyword>
<dbReference type="Proteomes" id="UP000485058">
    <property type="component" value="Unassembled WGS sequence"/>
</dbReference>
<reference evidence="1 2" key="1">
    <citation type="submission" date="2020-02" db="EMBL/GenBank/DDBJ databases">
        <title>Draft genome sequence of Haematococcus lacustris strain NIES-144.</title>
        <authorList>
            <person name="Morimoto D."/>
            <person name="Nakagawa S."/>
            <person name="Yoshida T."/>
            <person name="Sawayama S."/>
        </authorList>
    </citation>
    <scope>NUCLEOTIDE SEQUENCE [LARGE SCALE GENOMIC DNA]</scope>
    <source>
        <strain evidence="1 2">NIES-144</strain>
    </source>
</reference>
<dbReference type="AlphaFoldDB" id="A0A699YX80"/>
<proteinExistence type="predicted"/>
<protein>
    <submittedName>
        <fullName evidence="1">Uncharacterized protein</fullName>
    </submittedName>
</protein>
<name>A0A699YX80_HAELA</name>